<protein>
    <recommendedName>
        <fullName evidence="4">OTU domain-containing protein</fullName>
    </recommendedName>
</protein>
<dbReference type="EMBL" id="DS178359">
    <property type="protein sequence ID" value="EHS64867.1"/>
    <property type="molecule type" value="Genomic_DNA"/>
</dbReference>
<dbReference type="Proteomes" id="UP000008783">
    <property type="component" value="Unassembled WGS sequence"/>
</dbReference>
<dbReference type="KEGG" id="pgr:PGTG_22516"/>
<feature type="compositionally biased region" description="Basic and acidic residues" evidence="1">
    <location>
        <begin position="201"/>
        <end position="221"/>
    </location>
</feature>
<feature type="compositionally biased region" description="Basic and acidic residues" evidence="1">
    <location>
        <begin position="230"/>
        <end position="256"/>
    </location>
</feature>
<dbReference type="CDD" id="cd22744">
    <property type="entry name" value="OTU"/>
    <property type="match status" value="1"/>
</dbReference>
<dbReference type="InParanoid" id="H6QUV9"/>
<name>H6QUV9_PUCGT</name>
<dbReference type="eggNOG" id="ENOG502T2T4">
    <property type="taxonomic scope" value="Eukaryota"/>
</dbReference>
<evidence type="ECO:0000256" key="1">
    <source>
        <dbReference type="SAM" id="MobiDB-lite"/>
    </source>
</evidence>
<evidence type="ECO:0008006" key="4">
    <source>
        <dbReference type="Google" id="ProtNLM"/>
    </source>
</evidence>
<feature type="compositionally biased region" description="Basic and acidic residues" evidence="1">
    <location>
        <begin position="276"/>
        <end position="296"/>
    </location>
</feature>
<reference evidence="3" key="1">
    <citation type="journal article" date="2011" name="Proc. Natl. Acad. Sci. U.S.A.">
        <title>Obligate biotrophy features unraveled by the genomic analysis of rust fungi.</title>
        <authorList>
            <person name="Duplessis S."/>
            <person name="Cuomo C.A."/>
            <person name="Lin Y.-C."/>
            <person name="Aerts A."/>
            <person name="Tisserant E."/>
            <person name="Veneault-Fourrey C."/>
            <person name="Joly D.L."/>
            <person name="Hacquard S."/>
            <person name="Amselem J."/>
            <person name="Cantarel B.L."/>
            <person name="Chiu R."/>
            <person name="Coutinho P.M."/>
            <person name="Feau N."/>
            <person name="Field M."/>
            <person name="Frey P."/>
            <person name="Gelhaye E."/>
            <person name="Goldberg J."/>
            <person name="Grabherr M.G."/>
            <person name="Kodira C.D."/>
            <person name="Kohler A."/>
            <person name="Kuees U."/>
            <person name="Lindquist E.A."/>
            <person name="Lucas S.M."/>
            <person name="Mago R."/>
            <person name="Mauceli E."/>
            <person name="Morin E."/>
            <person name="Murat C."/>
            <person name="Pangilinan J.L."/>
            <person name="Park R."/>
            <person name="Pearson M."/>
            <person name="Quesneville H."/>
            <person name="Rouhier N."/>
            <person name="Sakthikumar S."/>
            <person name="Salamov A.A."/>
            <person name="Schmutz J."/>
            <person name="Selles B."/>
            <person name="Shapiro H."/>
            <person name="Tanguay P."/>
            <person name="Tuskan G.A."/>
            <person name="Henrissat B."/>
            <person name="Van de Peer Y."/>
            <person name="Rouze P."/>
            <person name="Ellis J.G."/>
            <person name="Dodds P.N."/>
            <person name="Schein J.E."/>
            <person name="Zhong S."/>
            <person name="Hamelin R.C."/>
            <person name="Grigoriev I.V."/>
            <person name="Szabo L.J."/>
            <person name="Martin F."/>
        </authorList>
    </citation>
    <scope>NUCLEOTIDE SEQUENCE [LARGE SCALE GENOMIC DNA]</scope>
    <source>
        <strain evidence="3">CRL 75-36-700-3 / race SCCL</strain>
    </source>
</reference>
<evidence type="ECO:0000313" key="3">
    <source>
        <dbReference type="Proteomes" id="UP000008783"/>
    </source>
</evidence>
<sequence>MESAHAFVKAHLLGPQQTFTSVIQLISNAIKKQYHEITTKHAQQKITTLRYLGNFFRLCLGKITNYAIRQAYNSLEKAKSEVPLSRCNQQYVARLGIPCKHWLLSLFQSGELLSPDEFHAQWQMNAIPRPAVRSGTTDVNPLIEQLTNWLRLMNPAQQAIQLAAINQIIEGSGTVVDIMMPTEPQKTQGQPKGAPNKPRTTKRDPSAFEHVEKKRKAEEKQATVAKKQKFKDLRAAEKAMQKAEQKADNDEAEKKTVATAPKRRLLPARSTRGKAGLKEVDLPQKKDEPAPKEDLSQKNASLQPEPPQDDEPEEQNSRIDQLPEIIKSSVQRVVSPASNGHCGFRAIAWCLGHGQGDYMQIRQELINEIQNRSHWYLIQGSFHRIDEVLKRIKVPSPAPCGPEKWISMPCMGDVMANAFETPVFFFSPIWSQTHFPYFCPPNNNNPIFFALLGNHYLCLELTDPHLFPAPRLMKNWRNAATPEALKWEEKYAECFQLTVGRKILVEKPGNY</sequence>
<dbReference type="AlphaFoldDB" id="H6QUV9"/>
<evidence type="ECO:0000313" key="2">
    <source>
        <dbReference type="EMBL" id="EHS64867.1"/>
    </source>
</evidence>
<dbReference type="GeneID" id="13542169"/>
<proteinExistence type="predicted"/>
<dbReference type="GO" id="GO:0004843">
    <property type="term" value="F:cysteine-type deubiquitinase activity"/>
    <property type="evidence" value="ECO:0000318"/>
    <property type="project" value="GO_Central"/>
</dbReference>
<dbReference type="VEuPathDB" id="FungiDB:PGTG_22516"/>
<dbReference type="RefSeq" id="XP_003888704.1">
    <property type="nucleotide sequence ID" value="XM_003888655.1"/>
</dbReference>
<dbReference type="OrthoDB" id="2507501at2759"/>
<keyword evidence="3" id="KW-1185">Reference proteome</keyword>
<feature type="region of interest" description="Disordered" evidence="1">
    <location>
        <begin position="183"/>
        <end position="316"/>
    </location>
</feature>
<dbReference type="HOGENOM" id="CLU_533321_0_0_1"/>
<gene>
    <name evidence="2" type="ORF">PGTG_22516</name>
</gene>
<dbReference type="Gene3D" id="3.90.70.80">
    <property type="match status" value="1"/>
</dbReference>
<accession>H6QUV9</accession>
<organism evidence="2 3">
    <name type="scientific">Puccinia graminis f. sp. tritici (strain CRL 75-36-700-3 / race SCCL)</name>
    <name type="common">Black stem rust fungus</name>
    <dbReference type="NCBI Taxonomy" id="418459"/>
    <lineage>
        <taxon>Eukaryota</taxon>
        <taxon>Fungi</taxon>
        <taxon>Dikarya</taxon>
        <taxon>Basidiomycota</taxon>
        <taxon>Pucciniomycotina</taxon>
        <taxon>Pucciniomycetes</taxon>
        <taxon>Pucciniales</taxon>
        <taxon>Pucciniaceae</taxon>
        <taxon>Puccinia</taxon>
    </lineage>
</organism>